<proteinExistence type="predicted"/>
<protein>
    <submittedName>
        <fullName evidence="4">Lytic polysaccharide monooxygenase</fullName>
    </submittedName>
</protein>
<dbReference type="InterPro" id="IPR014756">
    <property type="entry name" value="Ig_E-set"/>
</dbReference>
<evidence type="ECO:0000313" key="4">
    <source>
        <dbReference type="EMBL" id="MEK8029196.1"/>
    </source>
</evidence>
<evidence type="ECO:0000259" key="3">
    <source>
        <dbReference type="Pfam" id="PF03067"/>
    </source>
</evidence>
<dbReference type="Proteomes" id="UP001371218">
    <property type="component" value="Unassembled WGS sequence"/>
</dbReference>
<evidence type="ECO:0000256" key="2">
    <source>
        <dbReference type="SAM" id="SignalP"/>
    </source>
</evidence>
<dbReference type="PANTHER" id="PTHR34823:SF1">
    <property type="entry name" value="CHITIN-BINDING TYPE-4 DOMAIN-CONTAINING PROTEIN"/>
    <property type="match status" value="1"/>
</dbReference>
<dbReference type="EMBL" id="JBBUTG010000001">
    <property type="protein sequence ID" value="MEK8029196.1"/>
    <property type="molecule type" value="Genomic_DNA"/>
</dbReference>
<dbReference type="GO" id="GO:0004497">
    <property type="term" value="F:monooxygenase activity"/>
    <property type="evidence" value="ECO:0007669"/>
    <property type="project" value="UniProtKB-KW"/>
</dbReference>
<feature type="signal peptide" evidence="2">
    <location>
        <begin position="1"/>
        <end position="22"/>
    </location>
</feature>
<dbReference type="PANTHER" id="PTHR34823">
    <property type="entry name" value="GLCNAC-BINDING PROTEIN A"/>
    <property type="match status" value="1"/>
</dbReference>
<name>A0ABU9BH98_9BURK</name>
<organism evidence="4 5">
    <name type="scientific">Ideonella lacteola</name>
    <dbReference type="NCBI Taxonomy" id="2984193"/>
    <lineage>
        <taxon>Bacteria</taxon>
        <taxon>Pseudomonadati</taxon>
        <taxon>Pseudomonadota</taxon>
        <taxon>Betaproteobacteria</taxon>
        <taxon>Burkholderiales</taxon>
        <taxon>Sphaerotilaceae</taxon>
        <taxon>Ideonella</taxon>
    </lineage>
</organism>
<feature type="domain" description="Chitin-binding type-4" evidence="3">
    <location>
        <begin position="23"/>
        <end position="187"/>
    </location>
</feature>
<keyword evidence="4" id="KW-0560">Oxidoreductase</keyword>
<dbReference type="InterPro" id="IPR004302">
    <property type="entry name" value="Cellulose/chitin-bd_N"/>
</dbReference>
<feature type="chain" id="PRO_5047378041" evidence="2">
    <location>
        <begin position="23"/>
        <end position="199"/>
    </location>
</feature>
<evidence type="ECO:0000256" key="1">
    <source>
        <dbReference type="ARBA" id="ARBA00022729"/>
    </source>
</evidence>
<dbReference type="SUPFAM" id="SSF81296">
    <property type="entry name" value="E set domains"/>
    <property type="match status" value="1"/>
</dbReference>
<sequence>MKLARIAWLGLAAVALPLSAVAHGYISAPESRGYQCKLGNNTDCGAIQWEPQSLEAPSGWPAGGPPDQHIASANHDSFAELDVQTKARWTKGKMKGGQNSFTWTFTANHVTRNWRYYITKQGWNPSQKLTRASFETAPFCTVDGGMRQPPMQVTHNCNVPSRTGYQIILGVWEIGDTSNSFYNVIDVKFPKASGKYEED</sequence>
<dbReference type="Gene3D" id="2.70.50.50">
    <property type="entry name" value="chitin-binding protein cbp21"/>
    <property type="match status" value="1"/>
</dbReference>
<keyword evidence="4" id="KW-0503">Monooxygenase</keyword>
<reference evidence="4 5" key="1">
    <citation type="submission" date="2024-04" db="EMBL/GenBank/DDBJ databases">
        <title>Novel species of the genus Ideonella isolated from streams.</title>
        <authorList>
            <person name="Lu H."/>
        </authorList>
    </citation>
    <scope>NUCLEOTIDE SEQUENCE [LARGE SCALE GENOMIC DNA]</scope>
    <source>
        <strain evidence="4 5">DXS29W</strain>
    </source>
</reference>
<dbReference type="InterPro" id="IPR051024">
    <property type="entry name" value="GlcNAc_Chitin_IntDeg"/>
</dbReference>
<dbReference type="RefSeq" id="WP_341423541.1">
    <property type="nucleotide sequence ID" value="NZ_JBBUTG010000001.1"/>
</dbReference>
<accession>A0ABU9BH98</accession>
<gene>
    <name evidence="4" type="ORF">AACH06_00060</name>
</gene>
<evidence type="ECO:0000313" key="5">
    <source>
        <dbReference type="Proteomes" id="UP001371218"/>
    </source>
</evidence>
<comment type="caution">
    <text evidence="4">The sequence shown here is derived from an EMBL/GenBank/DDBJ whole genome shotgun (WGS) entry which is preliminary data.</text>
</comment>
<keyword evidence="1 2" id="KW-0732">Signal</keyword>
<dbReference type="Pfam" id="PF03067">
    <property type="entry name" value="LPMO_10"/>
    <property type="match status" value="1"/>
</dbReference>
<keyword evidence="5" id="KW-1185">Reference proteome</keyword>
<dbReference type="CDD" id="cd21177">
    <property type="entry name" value="LPMO_AA10"/>
    <property type="match status" value="1"/>
</dbReference>